<organism evidence="3 4">
    <name type="scientific">Corynebacterium testudinoris</name>
    <dbReference type="NCBI Taxonomy" id="136857"/>
    <lineage>
        <taxon>Bacteria</taxon>
        <taxon>Bacillati</taxon>
        <taxon>Actinomycetota</taxon>
        <taxon>Actinomycetes</taxon>
        <taxon>Mycobacteriales</taxon>
        <taxon>Corynebacteriaceae</taxon>
        <taxon>Corynebacterium</taxon>
    </lineage>
</organism>
<dbReference type="GO" id="GO:0016747">
    <property type="term" value="F:acyltransferase activity, transferring groups other than amino-acyl groups"/>
    <property type="evidence" value="ECO:0007669"/>
    <property type="project" value="InterPro"/>
</dbReference>
<dbReference type="AlphaFoldDB" id="A0A0G3HFD9"/>
<dbReference type="Pfam" id="PF01757">
    <property type="entry name" value="Acyl_transf_3"/>
    <property type="match status" value="1"/>
</dbReference>
<dbReference type="STRING" id="136857.CTEST_12280"/>
<gene>
    <name evidence="3" type="ORF">CTEST_12280</name>
</gene>
<feature type="domain" description="Acyltransferase 3" evidence="2">
    <location>
        <begin position="2"/>
        <end position="324"/>
    </location>
</feature>
<evidence type="ECO:0000256" key="1">
    <source>
        <dbReference type="SAM" id="Phobius"/>
    </source>
</evidence>
<accession>A0A0G3HFD9</accession>
<dbReference type="EMBL" id="CP011545">
    <property type="protein sequence ID" value="AKK09862.1"/>
    <property type="molecule type" value="Genomic_DNA"/>
</dbReference>
<feature type="transmembrane region" description="Helical" evidence="1">
    <location>
        <begin position="212"/>
        <end position="231"/>
    </location>
</feature>
<dbReference type="KEGG" id="cted:CTEST_12280"/>
<dbReference type="GO" id="GO:0016020">
    <property type="term" value="C:membrane"/>
    <property type="evidence" value="ECO:0007669"/>
    <property type="project" value="TreeGrafter"/>
</dbReference>
<dbReference type="GO" id="GO:0009103">
    <property type="term" value="P:lipopolysaccharide biosynthetic process"/>
    <property type="evidence" value="ECO:0007669"/>
    <property type="project" value="TreeGrafter"/>
</dbReference>
<dbReference type="Proteomes" id="UP000035540">
    <property type="component" value="Chromosome"/>
</dbReference>
<keyword evidence="1" id="KW-0812">Transmembrane</keyword>
<dbReference type="RefSeq" id="WP_236686098.1">
    <property type="nucleotide sequence ID" value="NZ_CP011545.1"/>
</dbReference>
<proteinExistence type="predicted"/>
<dbReference type="PANTHER" id="PTHR23028">
    <property type="entry name" value="ACETYLTRANSFERASE"/>
    <property type="match status" value="1"/>
</dbReference>
<evidence type="ECO:0000313" key="4">
    <source>
        <dbReference type="Proteomes" id="UP000035540"/>
    </source>
</evidence>
<keyword evidence="3" id="KW-0012">Acyltransferase</keyword>
<keyword evidence="3" id="KW-0808">Transferase</keyword>
<feature type="transmembrane region" description="Helical" evidence="1">
    <location>
        <begin position="178"/>
        <end position="200"/>
    </location>
</feature>
<reference evidence="3 4" key="1">
    <citation type="journal article" date="2015" name="Genome Announc.">
        <title>Complete Genome Sequence of the Type Strain Corynebacterium testudinoris DSM 44614, Recovered from Necrotic Lesions in the Mouth of a Tortoise.</title>
        <authorList>
            <person name="Ruckert C."/>
            <person name="Kriete M."/>
            <person name="Jaenicke S."/>
            <person name="Winkler A."/>
            <person name="Tauch A."/>
        </authorList>
    </citation>
    <scope>NUCLEOTIDE SEQUENCE [LARGE SCALE GENOMIC DNA]</scope>
    <source>
        <strain evidence="3 4">DSM 44614</strain>
    </source>
</reference>
<dbReference type="InterPro" id="IPR050879">
    <property type="entry name" value="Acyltransferase_3"/>
</dbReference>
<feature type="transmembrane region" description="Helical" evidence="1">
    <location>
        <begin position="146"/>
        <end position="166"/>
    </location>
</feature>
<keyword evidence="4" id="KW-1185">Reference proteome</keyword>
<feature type="transmembrane region" description="Helical" evidence="1">
    <location>
        <begin position="117"/>
        <end position="139"/>
    </location>
</feature>
<feature type="transmembrane region" description="Helical" evidence="1">
    <location>
        <begin position="284"/>
        <end position="303"/>
    </location>
</feature>
<evidence type="ECO:0000313" key="3">
    <source>
        <dbReference type="EMBL" id="AKK09862.1"/>
    </source>
</evidence>
<reference evidence="4" key="2">
    <citation type="submission" date="2015-05" db="EMBL/GenBank/DDBJ databases">
        <title>Complete genome sequence of Corynebacterium testudinoris DSM 44614, recovered from necrotic lesions in the mouth of a tortoise.</title>
        <authorList>
            <person name="Ruckert C."/>
            <person name="Albersmeier A."/>
            <person name="Winkler A."/>
            <person name="Tauch A."/>
        </authorList>
    </citation>
    <scope>NUCLEOTIDE SEQUENCE [LARGE SCALE GENOMIC DNA]</scope>
    <source>
        <strain evidence="4">DSM 44614</strain>
    </source>
</reference>
<feature type="transmembrane region" description="Helical" evidence="1">
    <location>
        <begin position="243"/>
        <end position="263"/>
    </location>
</feature>
<name>A0A0G3HFD9_9CORY</name>
<dbReference type="PANTHER" id="PTHR23028:SF53">
    <property type="entry name" value="ACYL_TRANSF_3 DOMAIN-CONTAINING PROTEIN"/>
    <property type="match status" value="1"/>
</dbReference>
<dbReference type="InterPro" id="IPR002656">
    <property type="entry name" value="Acyl_transf_3_dom"/>
</dbReference>
<keyword evidence="1" id="KW-0472">Membrane</keyword>
<protein>
    <submittedName>
        <fullName evidence="3">Putative acyltransferase</fullName>
    </submittedName>
</protein>
<sequence length="355" mass="38702">MAAVGIVLTHVAFQTGVDPTSVVGSLLARFDFFVAVFFFLSAFLLWRRHYADRTVPAIGRYLWKRAGRILPGYLLCVAAVILLLPEASRMSWSQILANLTLTQVYVPNALAPGLTHLWSLSVEVGFYLVLPLLALLIGGFSRRTRILAIVALAVLSLGWAFLPFVSSTPAEGLPNRQIWPPGFVLWFALGMLAAEVEGRVPAWAGRLLRVRWPWWIVALVVAWVAGQPWFGPVGLTHPEPAEFVLRVLAGGVFAFAIVGPAALAPSERGWLCSPPMQALGRWSYGIFLWHVAMLSVAFPLLGVSPFHGATVQVLAVTLALTIPVAAASYVFIEEPGNRLARQAAHRRATTRESPA</sequence>
<evidence type="ECO:0000259" key="2">
    <source>
        <dbReference type="Pfam" id="PF01757"/>
    </source>
</evidence>
<feature type="transmembrane region" description="Helical" evidence="1">
    <location>
        <begin position="26"/>
        <end position="46"/>
    </location>
</feature>
<feature type="transmembrane region" description="Helical" evidence="1">
    <location>
        <begin position="309"/>
        <end position="332"/>
    </location>
</feature>
<feature type="transmembrane region" description="Helical" evidence="1">
    <location>
        <begin position="66"/>
        <end position="84"/>
    </location>
</feature>
<keyword evidence="1" id="KW-1133">Transmembrane helix</keyword>